<dbReference type="AlphaFoldDB" id="A0A6G7IZV7"/>
<dbReference type="RefSeq" id="WP_166247746.1">
    <property type="nucleotide sequence ID" value="NZ_CP049616.1"/>
</dbReference>
<proteinExistence type="predicted"/>
<dbReference type="SUPFAM" id="SSF56219">
    <property type="entry name" value="DNase I-like"/>
    <property type="match status" value="1"/>
</dbReference>
<dbReference type="Gene3D" id="3.60.10.10">
    <property type="entry name" value="Endonuclease/exonuclease/phosphatase"/>
    <property type="match status" value="1"/>
</dbReference>
<sequence>MKIATYNIQNLFHRHKSLWENTLSHNVKQWVAELDDLMLRADKSPNDIDRVRELSFLLGFEQVDMHRYGTLRTRNGELYLKQGVQGGEPKAGTSSLWNGWLPIHTRPVPKQSQNHKARTILDVGADILLLQEVEDLYSLVSFHQTYLQQTHMLDDVEIHVFEGNEGKGRGFGIVLYGGHHLRGLVTHRYLRNSQGGLLFPLNCQEYHITSDTHGTMVLICAQFSKESEQFRREQAHALARIYGNLRSEGHQSIMVSGTFYDPSFANTLAPLLRETDLQSVSRHPRFVSDTDLGNHAHYHSMTAYRKGINLKQQDYLLVSPPLWERSIGAGLHRKGIWPDNHGKWPIYPTLQKRAHAASEHPLLWAEIQP</sequence>
<dbReference type="Proteomes" id="UP000502928">
    <property type="component" value="Chromosome"/>
</dbReference>
<evidence type="ECO:0000313" key="2">
    <source>
        <dbReference type="Proteomes" id="UP000502928"/>
    </source>
</evidence>
<protein>
    <recommendedName>
        <fullName evidence="3">Endonuclease/exonuclease/phosphatase domain-containing protein</fullName>
    </recommendedName>
</protein>
<organism evidence="1 2">
    <name type="scientific">Flagellimonas oceani</name>
    <dbReference type="NCBI Taxonomy" id="2698672"/>
    <lineage>
        <taxon>Bacteria</taxon>
        <taxon>Pseudomonadati</taxon>
        <taxon>Bacteroidota</taxon>
        <taxon>Flavobacteriia</taxon>
        <taxon>Flavobacteriales</taxon>
        <taxon>Flavobacteriaceae</taxon>
        <taxon>Flagellimonas</taxon>
    </lineage>
</organism>
<reference evidence="1 2" key="1">
    <citation type="submission" date="2020-02" db="EMBL/GenBank/DDBJ databases">
        <title>Complete genome of Muricauda sp. 501str8.</title>
        <authorList>
            <person name="Dong B."/>
            <person name="Zhu S."/>
            <person name="Yang J."/>
            <person name="Chen J."/>
        </authorList>
    </citation>
    <scope>NUCLEOTIDE SEQUENCE [LARGE SCALE GENOMIC DNA]</scope>
    <source>
        <strain evidence="1 2">501str8</strain>
    </source>
</reference>
<gene>
    <name evidence="1" type="ORF">GVT53_05165</name>
</gene>
<name>A0A6G7IZV7_9FLAO</name>
<dbReference type="KEGG" id="mut:GVT53_05165"/>
<dbReference type="EMBL" id="CP049616">
    <property type="protein sequence ID" value="QII44085.1"/>
    <property type="molecule type" value="Genomic_DNA"/>
</dbReference>
<accession>A0A6G7IZV7</accession>
<keyword evidence="2" id="KW-1185">Reference proteome</keyword>
<evidence type="ECO:0008006" key="3">
    <source>
        <dbReference type="Google" id="ProtNLM"/>
    </source>
</evidence>
<evidence type="ECO:0000313" key="1">
    <source>
        <dbReference type="EMBL" id="QII44085.1"/>
    </source>
</evidence>
<dbReference type="InterPro" id="IPR036691">
    <property type="entry name" value="Endo/exonu/phosph_ase_sf"/>
</dbReference>